<dbReference type="EMBL" id="KB644408">
    <property type="protein sequence ID" value="EPS25342.1"/>
    <property type="molecule type" value="Genomic_DNA"/>
</dbReference>
<keyword evidence="2" id="KW-1185">Reference proteome</keyword>
<dbReference type="STRING" id="933388.S8AU48"/>
<sequence length="75" mass="8763">MSLRFKWRTQAAEAIQFIHRKGPFKSLEEMEKYQELVDDIFASKRYPPVNGLEARVVIQRCWTGEYSDLSAPIAD</sequence>
<dbReference type="AlphaFoldDB" id="S8AU48"/>
<proteinExistence type="predicted"/>
<evidence type="ECO:0000313" key="2">
    <source>
        <dbReference type="Proteomes" id="UP000019376"/>
    </source>
</evidence>
<evidence type="ECO:0000313" key="1">
    <source>
        <dbReference type="EMBL" id="EPS25342.1"/>
    </source>
</evidence>
<reference evidence="1 2" key="1">
    <citation type="journal article" date="2013" name="PLoS ONE">
        <title>Genomic and secretomic analyses reveal unique features of the lignocellulolytic enzyme system of Penicillium decumbens.</title>
        <authorList>
            <person name="Liu G."/>
            <person name="Zhang L."/>
            <person name="Wei X."/>
            <person name="Zou G."/>
            <person name="Qin Y."/>
            <person name="Ma L."/>
            <person name="Li J."/>
            <person name="Zheng H."/>
            <person name="Wang S."/>
            <person name="Wang C."/>
            <person name="Xun L."/>
            <person name="Zhao G.-P."/>
            <person name="Zhou Z."/>
            <person name="Qu Y."/>
        </authorList>
    </citation>
    <scope>NUCLEOTIDE SEQUENCE [LARGE SCALE GENOMIC DNA]</scope>
    <source>
        <strain evidence="2">114-2 / CGMCC 5302</strain>
    </source>
</reference>
<dbReference type="HOGENOM" id="CLU_2671832_0_0_1"/>
<organism evidence="1 2">
    <name type="scientific">Penicillium oxalicum (strain 114-2 / CGMCC 5302)</name>
    <name type="common">Penicillium decumbens</name>
    <dbReference type="NCBI Taxonomy" id="933388"/>
    <lineage>
        <taxon>Eukaryota</taxon>
        <taxon>Fungi</taxon>
        <taxon>Dikarya</taxon>
        <taxon>Ascomycota</taxon>
        <taxon>Pezizomycotina</taxon>
        <taxon>Eurotiomycetes</taxon>
        <taxon>Eurotiomycetidae</taxon>
        <taxon>Eurotiales</taxon>
        <taxon>Aspergillaceae</taxon>
        <taxon>Penicillium</taxon>
    </lineage>
</organism>
<gene>
    <name evidence="1" type="ORF">PDE_00275</name>
</gene>
<dbReference type="Proteomes" id="UP000019376">
    <property type="component" value="Unassembled WGS sequence"/>
</dbReference>
<dbReference type="PhylomeDB" id="S8AU48"/>
<name>S8AU48_PENO1</name>
<accession>S8AU48</accession>
<protein>
    <submittedName>
        <fullName evidence="1">Uncharacterized protein</fullName>
    </submittedName>
</protein>
<dbReference type="OrthoDB" id="1668230at2759"/>